<gene>
    <name evidence="2" type="ORF">KAF25_009153</name>
</gene>
<accession>A0A9P7GTB3</accession>
<evidence type="ECO:0000256" key="1">
    <source>
        <dbReference type="SAM" id="MobiDB-lite"/>
    </source>
</evidence>
<sequence>THEQNTATQKKQRRHNNADSTTQTQQHRLNSTNSTTQTQQHKLDTLPHTDKMLAESTQSFEDASERHITEHSIDQASQTVNSTIKYRSATSNFVTATLPKITVQEIDEPIVLNYWTEVGGRAITGFGKDHVFKILEETKGYWAVQRVGYSAEEDLTIEEKDVVARKCPQAIVKWRKSPS</sequence>
<feature type="compositionally biased region" description="Low complexity" evidence="1">
    <location>
        <begin position="30"/>
        <end position="40"/>
    </location>
</feature>
<organism evidence="2 3">
    <name type="scientific">Fusarium avenaceum</name>
    <dbReference type="NCBI Taxonomy" id="40199"/>
    <lineage>
        <taxon>Eukaryota</taxon>
        <taxon>Fungi</taxon>
        <taxon>Dikarya</taxon>
        <taxon>Ascomycota</taxon>
        <taxon>Pezizomycotina</taxon>
        <taxon>Sordariomycetes</taxon>
        <taxon>Hypocreomycetidae</taxon>
        <taxon>Hypocreales</taxon>
        <taxon>Nectriaceae</taxon>
        <taxon>Fusarium</taxon>
        <taxon>Fusarium tricinctum species complex</taxon>
    </lineage>
</organism>
<evidence type="ECO:0000313" key="2">
    <source>
        <dbReference type="EMBL" id="KAG5655654.1"/>
    </source>
</evidence>
<proteinExistence type="predicted"/>
<feature type="compositionally biased region" description="Polar residues" evidence="1">
    <location>
        <begin position="18"/>
        <end position="29"/>
    </location>
</feature>
<dbReference type="AlphaFoldDB" id="A0A9P7GTB3"/>
<reference evidence="2" key="1">
    <citation type="submission" date="2021-04" db="EMBL/GenBank/DDBJ databases">
        <title>Draft genome of Fusarium avenaceum strain F156N33, isolated from an atmospheric sample in Virginia.</title>
        <authorList>
            <person name="Yang S."/>
            <person name="Vinatzer B.A."/>
            <person name="Coleman J."/>
        </authorList>
    </citation>
    <scope>NUCLEOTIDE SEQUENCE</scope>
    <source>
        <strain evidence="2">F156N33</strain>
    </source>
</reference>
<keyword evidence="3" id="KW-1185">Reference proteome</keyword>
<feature type="region of interest" description="Disordered" evidence="1">
    <location>
        <begin position="1"/>
        <end position="44"/>
    </location>
</feature>
<protein>
    <submittedName>
        <fullName evidence="2">Uncharacterized protein</fullName>
    </submittedName>
</protein>
<dbReference type="EMBL" id="JAGPUO010000027">
    <property type="protein sequence ID" value="KAG5655654.1"/>
    <property type="molecule type" value="Genomic_DNA"/>
</dbReference>
<comment type="caution">
    <text evidence="2">The sequence shown here is derived from an EMBL/GenBank/DDBJ whole genome shotgun (WGS) entry which is preliminary data.</text>
</comment>
<dbReference type="Proteomes" id="UP000782241">
    <property type="component" value="Unassembled WGS sequence"/>
</dbReference>
<evidence type="ECO:0000313" key="3">
    <source>
        <dbReference type="Proteomes" id="UP000782241"/>
    </source>
</evidence>
<name>A0A9P7GTB3_9HYPO</name>
<feature type="non-terminal residue" evidence="2">
    <location>
        <position position="1"/>
    </location>
</feature>
<feature type="non-terminal residue" evidence="2">
    <location>
        <position position="179"/>
    </location>
</feature>